<name>A0ABV2QXQ2_9HYPH</name>
<comment type="caution">
    <text evidence="2">The sequence shown here is derived from an EMBL/GenBank/DDBJ whole genome shotgun (WGS) entry which is preliminary data.</text>
</comment>
<evidence type="ECO:0000313" key="3">
    <source>
        <dbReference type="Proteomes" id="UP001549321"/>
    </source>
</evidence>
<evidence type="ECO:0000313" key="2">
    <source>
        <dbReference type="EMBL" id="MET4633786.1"/>
    </source>
</evidence>
<dbReference type="CDD" id="cd00761">
    <property type="entry name" value="Glyco_tranf_GTA_type"/>
    <property type="match status" value="1"/>
</dbReference>
<dbReference type="RefSeq" id="WP_354550263.1">
    <property type="nucleotide sequence ID" value="NZ_JBEPSM010000001.1"/>
</dbReference>
<sequence>MLDRLDHSGSSELPASSRANLGEELTIGGVATSRLAAFGDVQLPKVSFIVRNWNYGRYIGRTIDSIRAQDYPNFEVVIVDNASTDESHEVIEKHVAADPRFRVIHSDVNLGPLGGALRGLELATGDFVTFVDSDDTLLSNFASVHIQAHLASRLNVVFTSSSTLETGPDGAIVNGRRNTAGTRPEVTSVGLRPAEIVPRLRSIDDETYEVLHRNTRLLQPVPMEWPWSPGTANMYRRFILTMLAPACQACDLPKLSADGHYNRLAHLLGGSMVIDLPLSTYRIHGSNFAASTPSLAHLGSDAGPATQYKSIRMREGVRVLVANAADFSVRIGEKRYWNALAALFQWGGLATARDLADWNRDQFFNEQVRQLAATFGERRAIRKLATFIPKPLLREGVEALHGGKWPVHAHIELHLSAPRRLHARIKRAIGKRRRMLPSHVS</sequence>
<organism evidence="2 3">
    <name type="scientific">Kaistia defluvii</name>
    <dbReference type="NCBI Taxonomy" id="410841"/>
    <lineage>
        <taxon>Bacteria</taxon>
        <taxon>Pseudomonadati</taxon>
        <taxon>Pseudomonadota</taxon>
        <taxon>Alphaproteobacteria</taxon>
        <taxon>Hyphomicrobiales</taxon>
        <taxon>Kaistiaceae</taxon>
        <taxon>Kaistia</taxon>
    </lineage>
</organism>
<dbReference type="InterPro" id="IPR029044">
    <property type="entry name" value="Nucleotide-diphossugar_trans"/>
</dbReference>
<accession>A0ABV2QXQ2</accession>
<reference evidence="2 3" key="1">
    <citation type="submission" date="2024-06" db="EMBL/GenBank/DDBJ databases">
        <title>Sorghum-associated microbial communities from plants grown in Nebraska, USA.</title>
        <authorList>
            <person name="Schachtman D."/>
        </authorList>
    </citation>
    <scope>NUCLEOTIDE SEQUENCE [LARGE SCALE GENOMIC DNA]</scope>
    <source>
        <strain evidence="2 3">3207</strain>
    </source>
</reference>
<dbReference type="EMBL" id="JBEPSM010000001">
    <property type="protein sequence ID" value="MET4633786.1"/>
    <property type="molecule type" value="Genomic_DNA"/>
</dbReference>
<dbReference type="Proteomes" id="UP001549321">
    <property type="component" value="Unassembled WGS sequence"/>
</dbReference>
<dbReference type="Gene3D" id="3.90.550.10">
    <property type="entry name" value="Spore Coat Polysaccharide Biosynthesis Protein SpsA, Chain A"/>
    <property type="match status" value="1"/>
</dbReference>
<dbReference type="SUPFAM" id="SSF53448">
    <property type="entry name" value="Nucleotide-diphospho-sugar transferases"/>
    <property type="match status" value="1"/>
</dbReference>
<proteinExistence type="predicted"/>
<protein>
    <recommendedName>
        <fullName evidence="1">Glycosyltransferase 2-like domain-containing protein</fullName>
    </recommendedName>
</protein>
<keyword evidence="3" id="KW-1185">Reference proteome</keyword>
<feature type="domain" description="Glycosyltransferase 2-like" evidence="1">
    <location>
        <begin position="47"/>
        <end position="157"/>
    </location>
</feature>
<dbReference type="InterPro" id="IPR001173">
    <property type="entry name" value="Glyco_trans_2-like"/>
</dbReference>
<evidence type="ECO:0000259" key="1">
    <source>
        <dbReference type="Pfam" id="PF00535"/>
    </source>
</evidence>
<dbReference type="Pfam" id="PF00535">
    <property type="entry name" value="Glycos_transf_2"/>
    <property type="match status" value="1"/>
</dbReference>
<gene>
    <name evidence="2" type="ORF">ABIE08_001699</name>
</gene>
<dbReference type="PANTHER" id="PTHR22916">
    <property type="entry name" value="GLYCOSYLTRANSFERASE"/>
    <property type="match status" value="1"/>
</dbReference>